<reference evidence="3" key="1">
    <citation type="submission" date="2023-06" db="EMBL/GenBank/DDBJ databases">
        <authorList>
            <consortium name="Lawrence Berkeley National Laboratory"/>
            <person name="Ahrendt S."/>
            <person name="Sahu N."/>
            <person name="Indic B."/>
            <person name="Wong-Bajracharya J."/>
            <person name="Merenyi Z."/>
            <person name="Ke H.-M."/>
            <person name="Monk M."/>
            <person name="Kocsube S."/>
            <person name="Drula E."/>
            <person name="Lipzen A."/>
            <person name="Balint B."/>
            <person name="Henrissat B."/>
            <person name="Andreopoulos B."/>
            <person name="Martin F.M."/>
            <person name="Harder C.B."/>
            <person name="Rigling D."/>
            <person name="Ford K.L."/>
            <person name="Foster G.D."/>
            <person name="Pangilinan J."/>
            <person name="Papanicolaou A."/>
            <person name="Barry K."/>
            <person name="LaButti K."/>
            <person name="Viragh M."/>
            <person name="Koriabine M."/>
            <person name="Yan M."/>
            <person name="Riley R."/>
            <person name="Champramary S."/>
            <person name="Plett K.L."/>
            <person name="Tsai I.J."/>
            <person name="Slot J."/>
            <person name="Sipos G."/>
            <person name="Plett J."/>
            <person name="Nagy L.G."/>
            <person name="Grigoriev I.V."/>
        </authorList>
    </citation>
    <scope>NUCLEOTIDE SEQUENCE</scope>
    <source>
        <strain evidence="3">FPL87.14</strain>
    </source>
</reference>
<protein>
    <recommendedName>
        <fullName evidence="5">Secreted protein</fullName>
    </recommendedName>
</protein>
<evidence type="ECO:0008006" key="5">
    <source>
        <dbReference type="Google" id="ProtNLM"/>
    </source>
</evidence>
<evidence type="ECO:0000256" key="1">
    <source>
        <dbReference type="SAM" id="MobiDB-lite"/>
    </source>
</evidence>
<dbReference type="Proteomes" id="UP001175226">
    <property type="component" value="Unassembled WGS sequence"/>
</dbReference>
<keyword evidence="2" id="KW-0732">Signal</keyword>
<dbReference type="EMBL" id="JAUEPT010000044">
    <property type="protein sequence ID" value="KAK0438228.1"/>
    <property type="molecule type" value="Genomic_DNA"/>
</dbReference>
<keyword evidence="4" id="KW-1185">Reference proteome</keyword>
<comment type="caution">
    <text evidence="3">The sequence shown here is derived from an EMBL/GenBank/DDBJ whole genome shotgun (WGS) entry which is preliminary data.</text>
</comment>
<proteinExistence type="predicted"/>
<feature type="signal peptide" evidence="2">
    <location>
        <begin position="1"/>
        <end position="20"/>
    </location>
</feature>
<organism evidence="3 4">
    <name type="scientific">Armillaria borealis</name>
    <dbReference type="NCBI Taxonomy" id="47425"/>
    <lineage>
        <taxon>Eukaryota</taxon>
        <taxon>Fungi</taxon>
        <taxon>Dikarya</taxon>
        <taxon>Basidiomycota</taxon>
        <taxon>Agaricomycotina</taxon>
        <taxon>Agaricomycetes</taxon>
        <taxon>Agaricomycetidae</taxon>
        <taxon>Agaricales</taxon>
        <taxon>Marasmiineae</taxon>
        <taxon>Physalacriaceae</taxon>
        <taxon>Armillaria</taxon>
    </lineage>
</organism>
<feature type="chain" id="PRO_5041228788" description="Secreted protein" evidence="2">
    <location>
        <begin position="21"/>
        <end position="80"/>
    </location>
</feature>
<evidence type="ECO:0000313" key="4">
    <source>
        <dbReference type="Proteomes" id="UP001175226"/>
    </source>
</evidence>
<sequence length="80" mass="8574">MSAWTSLSTTSVSLISAVLCTRSCRAPLCYPFRKGRFSSQCSSTSAVENVPCPRTSTSSAPSSRLRKMQKLQGDGARPTV</sequence>
<dbReference type="AlphaFoldDB" id="A0AA39MLF3"/>
<evidence type="ECO:0000313" key="3">
    <source>
        <dbReference type="EMBL" id="KAK0438228.1"/>
    </source>
</evidence>
<feature type="region of interest" description="Disordered" evidence="1">
    <location>
        <begin position="46"/>
        <end position="80"/>
    </location>
</feature>
<evidence type="ECO:0000256" key="2">
    <source>
        <dbReference type="SAM" id="SignalP"/>
    </source>
</evidence>
<name>A0AA39MLF3_9AGAR</name>
<accession>A0AA39MLF3</accession>
<feature type="compositionally biased region" description="Low complexity" evidence="1">
    <location>
        <begin position="53"/>
        <end position="63"/>
    </location>
</feature>
<gene>
    <name evidence="3" type="ORF">EV421DRAFT_973124</name>
</gene>